<dbReference type="InterPro" id="IPR006148">
    <property type="entry name" value="Glc/Gal-6P_isomerase"/>
</dbReference>
<evidence type="ECO:0000313" key="3">
    <source>
        <dbReference type="Proteomes" id="UP000184041"/>
    </source>
</evidence>
<dbReference type="Pfam" id="PF01182">
    <property type="entry name" value="Glucosamine_iso"/>
    <property type="match status" value="1"/>
</dbReference>
<protein>
    <submittedName>
        <fullName evidence="2">Glucosamine-6-phosphate deaminase</fullName>
    </submittedName>
</protein>
<dbReference type="PANTHER" id="PTHR11280">
    <property type="entry name" value="GLUCOSAMINE-6-PHOSPHATE ISOMERASE"/>
    <property type="match status" value="1"/>
</dbReference>
<dbReference type="GO" id="GO:0006043">
    <property type="term" value="P:glucosamine catabolic process"/>
    <property type="evidence" value="ECO:0007669"/>
    <property type="project" value="TreeGrafter"/>
</dbReference>
<dbReference type="EMBL" id="FQUS01000024">
    <property type="protein sequence ID" value="SHG30091.1"/>
    <property type="molecule type" value="Genomic_DNA"/>
</dbReference>
<dbReference type="Proteomes" id="UP000184041">
    <property type="component" value="Unassembled WGS sequence"/>
</dbReference>
<evidence type="ECO:0000259" key="1">
    <source>
        <dbReference type="Pfam" id="PF01182"/>
    </source>
</evidence>
<feature type="domain" description="Glucosamine/galactosamine-6-phosphate isomerase" evidence="1">
    <location>
        <begin position="22"/>
        <end position="244"/>
    </location>
</feature>
<evidence type="ECO:0000313" key="2">
    <source>
        <dbReference type="EMBL" id="SHG30091.1"/>
    </source>
</evidence>
<dbReference type="AlphaFoldDB" id="A0A1M5IPB6"/>
<dbReference type="STRING" id="1194090.SAMN05443144_12417"/>
<gene>
    <name evidence="2" type="ORF">SAMN05443144_12417</name>
</gene>
<sequence length="266" mass="29806">MAQNHLIQKTRVDSLTVQAYDSRETMGEAAAEFVAENIQSVIEQKGQVNLMLATGASQFSFLDAFKNMESVDWSKITTFHLDEYIGLSPSHKASFRKYLHERIIDEVQPKEAYFLQGDAEDIEEEIDRYEQLLKNHPIDVACIGIGENGHIAFNDPPIADFDDPHLVKIVELDDKSRNQQVGEGWFDSIEDVPKQALSLTIPAIMDSNVISCVVPDSRKAQAVRDALYGPITTDCPASVLRRHPNTILFLDENSAEGLKEDEDEQG</sequence>
<dbReference type="InterPro" id="IPR004547">
    <property type="entry name" value="Glucosamine6P_isomerase"/>
</dbReference>
<organism evidence="2 3">
    <name type="scientific">Fodinibius roseus</name>
    <dbReference type="NCBI Taxonomy" id="1194090"/>
    <lineage>
        <taxon>Bacteria</taxon>
        <taxon>Pseudomonadati</taxon>
        <taxon>Balneolota</taxon>
        <taxon>Balneolia</taxon>
        <taxon>Balneolales</taxon>
        <taxon>Balneolaceae</taxon>
        <taxon>Fodinibius</taxon>
    </lineage>
</organism>
<dbReference type="Gene3D" id="3.40.50.1360">
    <property type="match status" value="1"/>
</dbReference>
<dbReference type="GO" id="GO:0042802">
    <property type="term" value="F:identical protein binding"/>
    <property type="evidence" value="ECO:0007669"/>
    <property type="project" value="TreeGrafter"/>
</dbReference>
<dbReference type="GO" id="GO:0005737">
    <property type="term" value="C:cytoplasm"/>
    <property type="evidence" value="ECO:0007669"/>
    <property type="project" value="TreeGrafter"/>
</dbReference>
<accession>A0A1M5IPB6</accession>
<dbReference type="GO" id="GO:0006046">
    <property type="term" value="P:N-acetylglucosamine catabolic process"/>
    <property type="evidence" value="ECO:0007669"/>
    <property type="project" value="TreeGrafter"/>
</dbReference>
<dbReference type="SUPFAM" id="SSF100950">
    <property type="entry name" value="NagB/RpiA/CoA transferase-like"/>
    <property type="match status" value="1"/>
</dbReference>
<dbReference type="InterPro" id="IPR037171">
    <property type="entry name" value="NagB/RpiA_transferase-like"/>
</dbReference>
<dbReference type="PANTHER" id="PTHR11280:SF6">
    <property type="entry name" value="GLUCOSAMINE-6-PHOSPHATE ISOMERASE NAGB"/>
    <property type="match status" value="1"/>
</dbReference>
<dbReference type="OrthoDB" id="9791139at2"/>
<keyword evidence="3" id="KW-1185">Reference proteome</keyword>
<reference evidence="2 3" key="1">
    <citation type="submission" date="2016-11" db="EMBL/GenBank/DDBJ databases">
        <authorList>
            <person name="Jaros S."/>
            <person name="Januszkiewicz K."/>
            <person name="Wedrychowicz H."/>
        </authorList>
    </citation>
    <scope>NUCLEOTIDE SEQUENCE [LARGE SCALE GENOMIC DNA]</scope>
    <source>
        <strain evidence="2 3">DSM 21986</strain>
    </source>
</reference>
<dbReference type="GO" id="GO:0004342">
    <property type="term" value="F:glucosamine-6-phosphate deaminase activity"/>
    <property type="evidence" value="ECO:0007669"/>
    <property type="project" value="InterPro"/>
</dbReference>
<proteinExistence type="predicted"/>
<dbReference type="GO" id="GO:0005975">
    <property type="term" value="P:carbohydrate metabolic process"/>
    <property type="evidence" value="ECO:0007669"/>
    <property type="project" value="InterPro"/>
</dbReference>
<dbReference type="CDD" id="cd01399">
    <property type="entry name" value="GlcN6P_deaminase"/>
    <property type="match status" value="1"/>
</dbReference>
<name>A0A1M5IPB6_9BACT</name>
<dbReference type="GO" id="GO:0019262">
    <property type="term" value="P:N-acetylneuraminate catabolic process"/>
    <property type="evidence" value="ECO:0007669"/>
    <property type="project" value="TreeGrafter"/>
</dbReference>
<dbReference type="RefSeq" id="WP_073067519.1">
    <property type="nucleotide sequence ID" value="NZ_FQUS01000024.1"/>
</dbReference>